<dbReference type="InterPro" id="IPR035093">
    <property type="entry name" value="RelE/ParE_toxin_dom_sf"/>
</dbReference>
<dbReference type="EMBL" id="JBHSGQ010000008">
    <property type="protein sequence ID" value="MFC4726242.1"/>
    <property type="molecule type" value="Genomic_DNA"/>
</dbReference>
<sequence length="97" mass="10995">MARWRLSPEAGEDLLEIGRYTTQEWGEAQSERYLDRLDDAFNRLAGMPGLGRLRGDVRPGVFSFPAGHHVVWYRQAASGIEILRVLHTRQSSHAAFS</sequence>
<dbReference type="Pfam" id="PF05016">
    <property type="entry name" value="ParE_toxin"/>
    <property type="match status" value="1"/>
</dbReference>
<dbReference type="Proteomes" id="UP001596024">
    <property type="component" value="Unassembled WGS sequence"/>
</dbReference>
<gene>
    <name evidence="4" type="ORF">ACFPB0_13160</name>
</gene>
<evidence type="ECO:0000256" key="3">
    <source>
        <dbReference type="PIRNR" id="PIRNR029218"/>
    </source>
</evidence>
<dbReference type="PANTHER" id="PTHR33755">
    <property type="entry name" value="TOXIN PARE1-RELATED"/>
    <property type="match status" value="1"/>
</dbReference>
<evidence type="ECO:0000256" key="2">
    <source>
        <dbReference type="ARBA" id="ARBA00022649"/>
    </source>
</evidence>
<proteinExistence type="inferred from homology"/>
<evidence type="ECO:0000313" key="4">
    <source>
        <dbReference type="EMBL" id="MFC4726242.1"/>
    </source>
</evidence>
<evidence type="ECO:0000256" key="1">
    <source>
        <dbReference type="ARBA" id="ARBA00006226"/>
    </source>
</evidence>
<protein>
    <recommendedName>
        <fullName evidence="3">Toxin</fullName>
    </recommendedName>
</protein>
<dbReference type="Gene3D" id="3.30.2310.20">
    <property type="entry name" value="RelE-like"/>
    <property type="match status" value="1"/>
</dbReference>
<comment type="similarity">
    <text evidence="1 3">Belongs to the RelE toxin family.</text>
</comment>
<dbReference type="InterPro" id="IPR051803">
    <property type="entry name" value="TA_system_RelE-like_toxin"/>
</dbReference>
<name>A0ABV9NCZ8_9PROT</name>
<dbReference type="InterPro" id="IPR028344">
    <property type="entry name" value="ParE1/4"/>
</dbReference>
<organism evidence="4 5">
    <name type="scientific">Glycocaulis abyssi</name>
    <dbReference type="NCBI Taxonomy" id="1433403"/>
    <lineage>
        <taxon>Bacteria</taxon>
        <taxon>Pseudomonadati</taxon>
        <taxon>Pseudomonadota</taxon>
        <taxon>Alphaproteobacteria</taxon>
        <taxon>Maricaulales</taxon>
        <taxon>Maricaulaceae</taxon>
        <taxon>Glycocaulis</taxon>
    </lineage>
</organism>
<comment type="caution">
    <text evidence="4">The sequence shown here is derived from an EMBL/GenBank/DDBJ whole genome shotgun (WGS) entry which is preliminary data.</text>
</comment>
<reference evidence="5" key="1">
    <citation type="journal article" date="2019" name="Int. J. Syst. Evol. Microbiol.">
        <title>The Global Catalogue of Microorganisms (GCM) 10K type strain sequencing project: providing services to taxonomists for standard genome sequencing and annotation.</title>
        <authorList>
            <consortium name="The Broad Institute Genomics Platform"/>
            <consortium name="The Broad Institute Genome Sequencing Center for Infectious Disease"/>
            <person name="Wu L."/>
            <person name="Ma J."/>
        </authorList>
    </citation>
    <scope>NUCLEOTIDE SEQUENCE [LARGE SCALE GENOMIC DNA]</scope>
    <source>
        <strain evidence="5">CCUG 62981</strain>
    </source>
</reference>
<dbReference type="PIRSF" id="PIRSF029218">
    <property type="entry name" value="ParE"/>
    <property type="match status" value="1"/>
</dbReference>
<dbReference type="PANTHER" id="PTHR33755:SF9">
    <property type="entry name" value="TOXIN PARE1"/>
    <property type="match status" value="1"/>
</dbReference>
<keyword evidence="5" id="KW-1185">Reference proteome</keyword>
<dbReference type="RefSeq" id="WP_371393120.1">
    <property type="nucleotide sequence ID" value="NZ_CP163421.1"/>
</dbReference>
<dbReference type="InterPro" id="IPR007712">
    <property type="entry name" value="RelE/ParE_toxin"/>
</dbReference>
<accession>A0ABV9NCZ8</accession>
<evidence type="ECO:0000313" key="5">
    <source>
        <dbReference type="Proteomes" id="UP001596024"/>
    </source>
</evidence>
<keyword evidence="2" id="KW-1277">Toxin-antitoxin system</keyword>